<dbReference type="EMBL" id="DVOE01000003">
    <property type="protein sequence ID" value="HIU98284.1"/>
    <property type="molecule type" value="Genomic_DNA"/>
</dbReference>
<accession>A0A9D1SVJ2</accession>
<proteinExistence type="predicted"/>
<feature type="domain" description="Helicase C-terminal" evidence="2">
    <location>
        <begin position="569"/>
        <end position="719"/>
    </location>
</feature>
<evidence type="ECO:0000313" key="4">
    <source>
        <dbReference type="Proteomes" id="UP000886857"/>
    </source>
</evidence>
<dbReference type="GO" id="GO:0004386">
    <property type="term" value="F:helicase activity"/>
    <property type="evidence" value="ECO:0007669"/>
    <property type="project" value="UniProtKB-KW"/>
</dbReference>
<dbReference type="Gene3D" id="3.40.50.10810">
    <property type="entry name" value="Tandem AAA-ATPase domain"/>
    <property type="match status" value="1"/>
</dbReference>
<dbReference type="InterPro" id="IPR006935">
    <property type="entry name" value="Helicase/UvrB_N"/>
</dbReference>
<dbReference type="GO" id="GO:0005524">
    <property type="term" value="F:ATP binding"/>
    <property type="evidence" value="ECO:0007669"/>
    <property type="project" value="InterPro"/>
</dbReference>
<keyword evidence="3" id="KW-0547">Nucleotide-binding</keyword>
<dbReference type="InterPro" id="IPR001650">
    <property type="entry name" value="Helicase_C-like"/>
</dbReference>
<evidence type="ECO:0000313" key="3">
    <source>
        <dbReference type="EMBL" id="HIU98284.1"/>
    </source>
</evidence>
<dbReference type="Proteomes" id="UP000886857">
    <property type="component" value="Unassembled WGS sequence"/>
</dbReference>
<sequence>MKETGKDYRLELGGKLDIMGQVSNIPNVIRRYDRHIAYGNELANALDRYDDFATLRIAPSDYENRGGEYGIVRGSLHRGGDVILAHQQDSAGRLLRDLRGFGMLADVVGSGKTYEAGVVLSELAVRGKMRSLLLIVPEAILHDWKEVMEMRFGLGKDTLLRVGPDLFADEYKDELRIGEIAPGVPARPVIVSTEDFVHWDDTAAGVLFDVIVVDEAHRFSSEEGEYAKAMRLLSLMMRIKKKAERPYCLLLSATPHSGNLEKMFRLWYFIRCRGGNPDDFEEKEDAERTKEYRNEKEYYKNHVCNGAATVMEFVKRGRVSAVLTLPSLREKFHDYLVMNGLAANFFGKEITAGERDAVVRDFLARDPDPRHAMEDEVNRFVADAYHNGVLGSIMIRGGDNGVGKSKKVVNFFFFPASAAALSSGRVVAEEEGSRTEFELAGLYDPNCAAVHRTVYPGSGKRSGFATTDMTLDEYAESKIAAPLVGDERALAVKRLRTMLLVQEVFGKGLGTGGDFDRRLFPKRGSLHYYDEQFQNCPDSVDNRIIPVPYPENATEEEARELSYRRKFAMARQLIMSHGNSRIIVFFDYSVRRDEALAERFAADIAADREIKERLLIGGEQGLKAVQDAFSEKRDAVLIVTSPRLTEGVNLQECNIIINFQVTADPVAMDQSIGRVFRIGQRNDVTIYSLADMEKLEGYSLAYFSRIGLMSTNSGDATIIAGSNSERMVAVRCKVCQRVALYSLEDYEKKRKDNSPDLWCRETSDCTAADPRGTYMEEISVYDFKCDTCGAMLSRSAEDEGYRCFSYGSTGALCNSWEKGVRTPYCNKVCALMHCSRFKPGGKLYDKCPVIRIYKEDRTANPTVLAAACKRCNRQDCWLECRFADGPESVAACTTCQYAECSPKPRAYEFDEKWETPCPRCAERGDRGVIRPIVARTFATYIRALWNFRHDGEGTAFCKHLLAESNNVAGIAKILAMRSKG</sequence>
<dbReference type="InterPro" id="IPR014001">
    <property type="entry name" value="Helicase_ATP-bd"/>
</dbReference>
<dbReference type="InterPro" id="IPR027417">
    <property type="entry name" value="P-loop_NTPase"/>
</dbReference>
<gene>
    <name evidence="3" type="ORF">IAC73_00370</name>
</gene>
<reference evidence="3" key="1">
    <citation type="submission" date="2020-10" db="EMBL/GenBank/DDBJ databases">
        <authorList>
            <person name="Gilroy R."/>
        </authorList>
    </citation>
    <scope>NUCLEOTIDE SEQUENCE</scope>
    <source>
        <strain evidence="3">10406</strain>
    </source>
</reference>
<dbReference type="PROSITE" id="PS51194">
    <property type="entry name" value="HELICASE_CTER"/>
    <property type="match status" value="1"/>
</dbReference>
<keyword evidence="3" id="KW-0378">Hydrolase</keyword>
<dbReference type="InterPro" id="IPR038718">
    <property type="entry name" value="SNF2-like_sf"/>
</dbReference>
<dbReference type="Pfam" id="PF00271">
    <property type="entry name" value="Helicase_C"/>
    <property type="match status" value="1"/>
</dbReference>
<reference evidence="3" key="2">
    <citation type="journal article" date="2021" name="PeerJ">
        <title>Extensive microbial diversity within the chicken gut microbiome revealed by metagenomics and culture.</title>
        <authorList>
            <person name="Gilroy R."/>
            <person name="Ravi A."/>
            <person name="Getino M."/>
            <person name="Pursley I."/>
            <person name="Horton D.L."/>
            <person name="Alikhan N.F."/>
            <person name="Baker D."/>
            <person name="Gharbi K."/>
            <person name="Hall N."/>
            <person name="Watson M."/>
            <person name="Adriaenssens E.M."/>
            <person name="Foster-Nyarko E."/>
            <person name="Jarju S."/>
            <person name="Secka A."/>
            <person name="Antonio M."/>
            <person name="Oren A."/>
            <person name="Chaudhuri R.R."/>
            <person name="La Ragione R."/>
            <person name="Hildebrand F."/>
            <person name="Pallen M.J."/>
        </authorList>
    </citation>
    <scope>NUCLEOTIDE SEQUENCE</scope>
    <source>
        <strain evidence="3">10406</strain>
    </source>
</reference>
<dbReference type="PANTHER" id="PTHR10799">
    <property type="entry name" value="SNF2/RAD54 HELICASE FAMILY"/>
    <property type="match status" value="1"/>
</dbReference>
<dbReference type="SUPFAM" id="SSF52540">
    <property type="entry name" value="P-loop containing nucleoside triphosphate hydrolases"/>
    <property type="match status" value="2"/>
</dbReference>
<comment type="caution">
    <text evidence="3">The sequence shown here is derived from an EMBL/GenBank/DDBJ whole genome shotgun (WGS) entry which is preliminary data.</text>
</comment>
<organism evidence="3 4">
    <name type="scientific">Candidatus Limadaptatus stercoripullorum</name>
    <dbReference type="NCBI Taxonomy" id="2840846"/>
    <lineage>
        <taxon>Bacteria</taxon>
        <taxon>Bacillati</taxon>
        <taxon>Bacillota</taxon>
        <taxon>Clostridia</taxon>
        <taxon>Eubacteriales</taxon>
        <taxon>Candidatus Limadaptatus</taxon>
    </lineage>
</organism>
<evidence type="ECO:0000259" key="1">
    <source>
        <dbReference type="PROSITE" id="PS51192"/>
    </source>
</evidence>
<dbReference type="Pfam" id="PF04851">
    <property type="entry name" value="ResIII"/>
    <property type="match status" value="1"/>
</dbReference>
<keyword evidence="3" id="KW-0347">Helicase</keyword>
<evidence type="ECO:0000259" key="2">
    <source>
        <dbReference type="PROSITE" id="PS51194"/>
    </source>
</evidence>
<name>A0A9D1SVJ2_9FIRM</name>
<dbReference type="Gene3D" id="3.40.50.300">
    <property type="entry name" value="P-loop containing nucleotide triphosphate hydrolases"/>
    <property type="match status" value="1"/>
</dbReference>
<protein>
    <submittedName>
        <fullName evidence="3">DEAD/DEAH box helicase family protein</fullName>
    </submittedName>
</protein>
<keyword evidence="3" id="KW-0067">ATP-binding</keyword>
<dbReference type="SMART" id="SM00487">
    <property type="entry name" value="DEXDc"/>
    <property type="match status" value="1"/>
</dbReference>
<feature type="domain" description="Helicase ATP-binding" evidence="1">
    <location>
        <begin position="93"/>
        <end position="273"/>
    </location>
</feature>
<dbReference type="PROSITE" id="PS51192">
    <property type="entry name" value="HELICASE_ATP_BIND_1"/>
    <property type="match status" value="1"/>
</dbReference>
<dbReference type="AlphaFoldDB" id="A0A9D1SVJ2"/>